<comment type="caution">
    <text evidence="1">The sequence shown here is derived from an EMBL/GenBank/DDBJ whole genome shotgun (WGS) entry which is preliminary data.</text>
</comment>
<organism evidence="1 2">
    <name type="scientific">Hibiscus sabdariffa</name>
    <name type="common">roselle</name>
    <dbReference type="NCBI Taxonomy" id="183260"/>
    <lineage>
        <taxon>Eukaryota</taxon>
        <taxon>Viridiplantae</taxon>
        <taxon>Streptophyta</taxon>
        <taxon>Embryophyta</taxon>
        <taxon>Tracheophyta</taxon>
        <taxon>Spermatophyta</taxon>
        <taxon>Magnoliopsida</taxon>
        <taxon>eudicotyledons</taxon>
        <taxon>Gunneridae</taxon>
        <taxon>Pentapetalae</taxon>
        <taxon>rosids</taxon>
        <taxon>malvids</taxon>
        <taxon>Malvales</taxon>
        <taxon>Malvaceae</taxon>
        <taxon>Malvoideae</taxon>
        <taxon>Hibiscus</taxon>
    </lineage>
</organism>
<evidence type="ECO:0000313" key="1">
    <source>
        <dbReference type="EMBL" id="KAK8980089.1"/>
    </source>
</evidence>
<proteinExistence type="predicted"/>
<gene>
    <name evidence="1" type="ORF">V6N11_061306</name>
</gene>
<accession>A0ABR2NVB7</accession>
<keyword evidence="2" id="KW-1185">Reference proteome</keyword>
<dbReference type="EMBL" id="JBBPBN010000097">
    <property type="protein sequence ID" value="KAK8980089.1"/>
    <property type="molecule type" value="Genomic_DNA"/>
</dbReference>
<sequence length="92" mass="10689">MLPAIRLCFFMLEERSTGQRLGLSMLNNNLNRWKILSAPDTKVLTSLKNKSDGEAKPHVHDRFSIIQAQRTELRIHNEESKEENKTEFHLVS</sequence>
<protein>
    <submittedName>
        <fullName evidence="1">Uncharacterized protein</fullName>
    </submittedName>
</protein>
<evidence type="ECO:0000313" key="2">
    <source>
        <dbReference type="Proteomes" id="UP001396334"/>
    </source>
</evidence>
<reference evidence="1 2" key="1">
    <citation type="journal article" date="2024" name="G3 (Bethesda)">
        <title>Genome assembly of Hibiscus sabdariffa L. provides insights into metabolisms of medicinal natural products.</title>
        <authorList>
            <person name="Kim T."/>
        </authorList>
    </citation>
    <scope>NUCLEOTIDE SEQUENCE [LARGE SCALE GENOMIC DNA]</scope>
    <source>
        <strain evidence="1">TK-2024</strain>
        <tissue evidence="1">Old leaves</tissue>
    </source>
</reference>
<dbReference type="Proteomes" id="UP001396334">
    <property type="component" value="Unassembled WGS sequence"/>
</dbReference>
<name>A0ABR2NVB7_9ROSI</name>